<evidence type="ECO:0000256" key="5">
    <source>
        <dbReference type="ARBA" id="ARBA00022695"/>
    </source>
</evidence>
<comment type="pathway">
    <text evidence="2 7">Isoprenoid biosynthesis; isopentenyl diphosphate biosynthesis via DXP pathway; isopentenyl diphosphate from 1-deoxy-D-xylulose 5-phosphate: step 2/6.</text>
</comment>
<accession>U5T6V7</accession>
<dbReference type="eggNOG" id="COG1211">
    <property type="taxonomic scope" value="Bacteria"/>
</dbReference>
<evidence type="ECO:0000256" key="6">
    <source>
        <dbReference type="ARBA" id="ARBA00023229"/>
    </source>
</evidence>
<evidence type="ECO:0000256" key="2">
    <source>
        <dbReference type="ARBA" id="ARBA00004787"/>
    </source>
</evidence>
<dbReference type="PROSITE" id="PS01295">
    <property type="entry name" value="ISPD"/>
    <property type="match status" value="1"/>
</dbReference>
<dbReference type="Gene3D" id="3.90.550.10">
    <property type="entry name" value="Spore Coat Polysaccharide Biosynthesis Protein SpsA, Chain A"/>
    <property type="match status" value="1"/>
</dbReference>
<evidence type="ECO:0000256" key="3">
    <source>
        <dbReference type="ARBA" id="ARBA00009789"/>
    </source>
</evidence>
<dbReference type="HAMAP" id="MF_00108">
    <property type="entry name" value="IspD"/>
    <property type="match status" value="1"/>
</dbReference>
<dbReference type="SUPFAM" id="SSF53448">
    <property type="entry name" value="Nucleotide-diphospho-sugar transferases"/>
    <property type="match status" value="1"/>
</dbReference>
<protein>
    <recommendedName>
        <fullName evidence="7">2-C-methyl-D-erythritol 4-phosphate cytidylyltransferase</fullName>
        <ecNumber evidence="7">2.7.7.60</ecNumber>
    </recommendedName>
    <alternativeName>
        <fullName evidence="7">4-diphosphocytidyl-2C-methyl-D-erythritol synthase</fullName>
    </alternativeName>
    <alternativeName>
        <fullName evidence="7">MEP cytidylyltransferase</fullName>
        <shortName evidence="7">MCT</shortName>
    </alternativeName>
</protein>
<dbReference type="CDD" id="cd02516">
    <property type="entry name" value="CDP-ME_synthetase"/>
    <property type="match status" value="1"/>
</dbReference>
<dbReference type="InterPro" id="IPR050088">
    <property type="entry name" value="IspD/TarI_cytidylyltransf_bact"/>
</dbReference>
<dbReference type="GO" id="GO:0019288">
    <property type="term" value="P:isopentenyl diphosphate biosynthetic process, methylerythritol 4-phosphate pathway"/>
    <property type="evidence" value="ECO:0007669"/>
    <property type="project" value="UniProtKB-UniRule"/>
</dbReference>
<dbReference type="HOGENOM" id="CLU_061281_3_0_6"/>
<dbReference type="InterPro" id="IPR018294">
    <property type="entry name" value="ISPD_synthase_CS"/>
</dbReference>
<dbReference type="Pfam" id="PF01128">
    <property type="entry name" value="IspD"/>
    <property type="match status" value="1"/>
</dbReference>
<proteinExistence type="inferred from homology"/>
<dbReference type="EC" id="2.7.7.60" evidence="7"/>
<evidence type="ECO:0000256" key="1">
    <source>
        <dbReference type="ARBA" id="ARBA00001282"/>
    </source>
</evidence>
<dbReference type="NCBIfam" id="TIGR00453">
    <property type="entry name" value="ispD"/>
    <property type="match status" value="1"/>
</dbReference>
<comment type="function">
    <text evidence="7">Catalyzes the formation of 4-diphosphocytidyl-2-C-methyl-D-erythritol from CTP and 2-C-methyl-D-erythritol 4-phosphate (MEP).</text>
</comment>
<dbReference type="InterPro" id="IPR034683">
    <property type="entry name" value="IspD/TarI"/>
</dbReference>
<evidence type="ECO:0000256" key="4">
    <source>
        <dbReference type="ARBA" id="ARBA00022679"/>
    </source>
</evidence>
<reference evidence="8 9" key="1">
    <citation type="journal article" date="2013" name="BMC Genomics">
        <title>Genomes of "Spiribacter", a streamlined, successful halophilic bacterium.</title>
        <authorList>
            <person name="Lopez-Perez M."/>
            <person name="Ghai R."/>
            <person name="Leon M.J."/>
            <person name="Rodriguez-Olmos A."/>
            <person name="Copa-Patino J.L."/>
            <person name="Soliveri J."/>
            <person name="Sanchez-Porro C."/>
            <person name="Ventosa A."/>
            <person name="Rodriguez-Valera F."/>
        </authorList>
    </citation>
    <scope>NUCLEOTIDE SEQUENCE [LARGE SCALE GENOMIC DNA]</scope>
    <source>
        <strain evidence="8 9">UAH-SP71</strain>
    </source>
</reference>
<dbReference type="KEGG" id="spiu:SPICUR_04900"/>
<keyword evidence="5 7" id="KW-0548">Nucleotidyltransferase</keyword>
<dbReference type="GO" id="GO:0050518">
    <property type="term" value="F:2-C-methyl-D-erythritol 4-phosphate cytidylyltransferase activity"/>
    <property type="evidence" value="ECO:0007669"/>
    <property type="project" value="UniProtKB-UniRule"/>
</dbReference>
<feature type="site" description="Transition state stabilizer" evidence="7">
    <location>
        <position position="25"/>
    </location>
</feature>
<evidence type="ECO:0000313" key="8">
    <source>
        <dbReference type="EMBL" id="AGY91957.1"/>
    </source>
</evidence>
<evidence type="ECO:0000256" key="7">
    <source>
        <dbReference type="HAMAP-Rule" id="MF_00108"/>
    </source>
</evidence>
<dbReference type="PANTHER" id="PTHR32125">
    <property type="entry name" value="2-C-METHYL-D-ERYTHRITOL 4-PHOSPHATE CYTIDYLYLTRANSFERASE, CHLOROPLASTIC"/>
    <property type="match status" value="1"/>
</dbReference>
<evidence type="ECO:0000313" key="9">
    <source>
        <dbReference type="Proteomes" id="UP000017640"/>
    </source>
</evidence>
<dbReference type="EMBL" id="CP005990">
    <property type="protein sequence ID" value="AGY91957.1"/>
    <property type="molecule type" value="Genomic_DNA"/>
</dbReference>
<keyword evidence="9" id="KW-1185">Reference proteome</keyword>
<dbReference type="AlphaFoldDB" id="U5T6V7"/>
<feature type="site" description="Positions MEP for the nucleophilic attack" evidence="7">
    <location>
        <position position="159"/>
    </location>
</feature>
<dbReference type="PANTHER" id="PTHR32125:SF4">
    <property type="entry name" value="2-C-METHYL-D-ERYTHRITOL 4-PHOSPHATE CYTIDYLYLTRANSFERASE, CHLOROPLASTIC"/>
    <property type="match status" value="1"/>
</dbReference>
<gene>
    <name evidence="7" type="primary">ispD</name>
    <name evidence="8" type="ORF">SPICUR_04900</name>
</gene>
<keyword evidence="4 7" id="KW-0808">Transferase</keyword>
<dbReference type="UniPathway" id="UPA00056">
    <property type="reaction ID" value="UER00093"/>
</dbReference>
<dbReference type="STRING" id="1335757.SPICUR_04900"/>
<comment type="catalytic activity">
    <reaction evidence="1 7">
        <text>2-C-methyl-D-erythritol 4-phosphate + CTP + H(+) = 4-CDP-2-C-methyl-D-erythritol + diphosphate</text>
        <dbReference type="Rhea" id="RHEA:13429"/>
        <dbReference type="ChEBI" id="CHEBI:15378"/>
        <dbReference type="ChEBI" id="CHEBI:33019"/>
        <dbReference type="ChEBI" id="CHEBI:37563"/>
        <dbReference type="ChEBI" id="CHEBI:57823"/>
        <dbReference type="ChEBI" id="CHEBI:58262"/>
        <dbReference type="EC" id="2.7.7.60"/>
    </reaction>
</comment>
<comment type="similarity">
    <text evidence="3 7">Belongs to the IspD/TarI cytidylyltransferase family. IspD subfamily.</text>
</comment>
<dbReference type="InterPro" id="IPR029044">
    <property type="entry name" value="Nucleotide-diphossugar_trans"/>
</dbReference>
<dbReference type="PATRIC" id="fig|1335757.3.peg.954"/>
<dbReference type="InterPro" id="IPR001228">
    <property type="entry name" value="IspD"/>
</dbReference>
<dbReference type="FunFam" id="3.90.550.10:FF:000003">
    <property type="entry name" value="2-C-methyl-D-erythritol 4-phosphate cytidylyltransferase"/>
    <property type="match status" value="1"/>
</dbReference>
<name>U5T6V7_9GAMM</name>
<organism evidence="8 9">
    <name type="scientific">Spiribacter curvatus</name>
    <dbReference type="NCBI Taxonomy" id="1335757"/>
    <lineage>
        <taxon>Bacteria</taxon>
        <taxon>Pseudomonadati</taxon>
        <taxon>Pseudomonadota</taxon>
        <taxon>Gammaproteobacteria</taxon>
        <taxon>Chromatiales</taxon>
        <taxon>Ectothiorhodospiraceae</taxon>
        <taxon>Spiribacter</taxon>
    </lineage>
</organism>
<feature type="site" description="Positions MEP for the nucleophilic attack" evidence="7">
    <location>
        <position position="213"/>
    </location>
</feature>
<dbReference type="RefSeq" id="WP_023366634.1">
    <property type="nucleotide sequence ID" value="NC_022664.1"/>
</dbReference>
<keyword evidence="6 7" id="KW-0414">Isoprene biosynthesis</keyword>
<dbReference type="Proteomes" id="UP000017640">
    <property type="component" value="Chromosome"/>
</dbReference>
<sequence length="236" mass="25848">MTDYRLWGLIAAAGVGQRMDSEGPKQYHRIAGRPVLGWSIDALLGMPDVTGVMVVRNADDRYFETVLPSGDSRCSDCVGGAQRQASVRAGLAALRHWGADADDRVLVHDAARPAVRRDDIRRLIEQVADDPDGGLLAAPVRDTLKRADRDRRVASTPSREGLWQAMTPQLFPLGRLESALAMVADDAVTDEAQAMERLGARPRLVAGDPGNIKYTYPQDAYWLAWALDRKWTGEGA</sequence>
<feature type="site" description="Transition state stabilizer" evidence="7">
    <location>
        <position position="18"/>
    </location>
</feature>